<evidence type="ECO:0000256" key="4">
    <source>
        <dbReference type="ARBA" id="ARBA00023136"/>
    </source>
</evidence>
<sequence length="243" mass="27578">MASYHADPGYAEGGMPKESVNFTNASIRAGFIRKVFMLVTIMLTIVAIMSVLPFVHKDIMTYIQHNGWLYGVSYLTFFVVYIVLVCCEEVRRSFPSNLICTAILTLSIGYLTMMICSRHNIVSVAICFVITAVCCGTIVIFAMQTKYDLTSMIGYVFIFAMVLLIFGLVAIMSMIFFKIKFLYLIYAGLAALLFMFYLAIDVQMIMGGRELEISPEDHILAAIQVFIDIIYIFWMLLYLFLDN</sequence>
<dbReference type="AlphaFoldDB" id="A0A914E7Q5"/>
<dbReference type="GO" id="GO:0016020">
    <property type="term" value="C:membrane"/>
    <property type="evidence" value="ECO:0007669"/>
    <property type="project" value="UniProtKB-SubCell"/>
</dbReference>
<dbReference type="GO" id="GO:2001234">
    <property type="term" value="P:negative regulation of apoptotic signaling pathway"/>
    <property type="evidence" value="ECO:0007669"/>
    <property type="project" value="TreeGrafter"/>
</dbReference>
<dbReference type="PANTHER" id="PTHR23291:SF127">
    <property type="entry name" value="PROTEIN LIFEGUARD 1-LIKE"/>
    <property type="match status" value="1"/>
</dbReference>
<evidence type="ECO:0000313" key="7">
    <source>
        <dbReference type="WBParaSite" id="ACRNAN_scaffold5981.g24099.t1"/>
    </source>
</evidence>
<comment type="similarity">
    <text evidence="5">Belongs to the BI1 family.</text>
</comment>
<protein>
    <submittedName>
        <fullName evidence="7">Uncharacterized protein</fullName>
    </submittedName>
</protein>
<organism evidence="6 7">
    <name type="scientific">Acrobeloides nanus</name>
    <dbReference type="NCBI Taxonomy" id="290746"/>
    <lineage>
        <taxon>Eukaryota</taxon>
        <taxon>Metazoa</taxon>
        <taxon>Ecdysozoa</taxon>
        <taxon>Nematoda</taxon>
        <taxon>Chromadorea</taxon>
        <taxon>Rhabditida</taxon>
        <taxon>Tylenchina</taxon>
        <taxon>Cephalobomorpha</taxon>
        <taxon>Cephaloboidea</taxon>
        <taxon>Cephalobidae</taxon>
        <taxon>Acrobeloides</taxon>
    </lineage>
</organism>
<dbReference type="PANTHER" id="PTHR23291">
    <property type="entry name" value="BAX INHIBITOR-RELATED"/>
    <property type="match status" value="1"/>
</dbReference>
<reference evidence="7" key="1">
    <citation type="submission" date="2022-11" db="UniProtKB">
        <authorList>
            <consortium name="WormBaseParasite"/>
        </authorList>
    </citation>
    <scope>IDENTIFICATION</scope>
</reference>
<dbReference type="CDD" id="cd10428">
    <property type="entry name" value="LFG_like"/>
    <property type="match status" value="1"/>
</dbReference>
<evidence type="ECO:0000256" key="2">
    <source>
        <dbReference type="ARBA" id="ARBA00022692"/>
    </source>
</evidence>
<feature type="transmembrane region" description="Helical" evidence="5">
    <location>
        <begin position="155"/>
        <end position="177"/>
    </location>
</feature>
<comment type="subcellular location">
    <subcellularLocation>
        <location evidence="1">Membrane</location>
        <topology evidence="1">Multi-pass membrane protein</topology>
    </subcellularLocation>
</comment>
<dbReference type="InterPro" id="IPR006214">
    <property type="entry name" value="Bax_inhibitor_1-related"/>
</dbReference>
<feature type="transmembrane region" description="Helical" evidence="5">
    <location>
        <begin position="183"/>
        <end position="200"/>
    </location>
</feature>
<evidence type="ECO:0000256" key="3">
    <source>
        <dbReference type="ARBA" id="ARBA00022989"/>
    </source>
</evidence>
<dbReference type="GO" id="GO:0005783">
    <property type="term" value="C:endoplasmic reticulum"/>
    <property type="evidence" value="ECO:0007669"/>
    <property type="project" value="TreeGrafter"/>
</dbReference>
<feature type="transmembrane region" description="Helical" evidence="5">
    <location>
        <begin position="121"/>
        <end position="143"/>
    </location>
</feature>
<evidence type="ECO:0000256" key="5">
    <source>
        <dbReference type="RuleBase" id="RU004379"/>
    </source>
</evidence>
<keyword evidence="3 5" id="KW-1133">Transmembrane helix</keyword>
<feature type="transmembrane region" description="Helical" evidence="5">
    <location>
        <begin position="98"/>
        <end position="115"/>
    </location>
</feature>
<keyword evidence="2 5" id="KW-0812">Transmembrane</keyword>
<keyword evidence="6" id="KW-1185">Reference proteome</keyword>
<proteinExistence type="inferred from homology"/>
<dbReference type="GO" id="GO:0005794">
    <property type="term" value="C:Golgi apparatus"/>
    <property type="evidence" value="ECO:0007669"/>
    <property type="project" value="TreeGrafter"/>
</dbReference>
<feature type="transmembrane region" description="Helical" evidence="5">
    <location>
        <begin position="220"/>
        <end position="241"/>
    </location>
</feature>
<dbReference type="WBParaSite" id="ACRNAN_scaffold5981.g24099.t1">
    <property type="protein sequence ID" value="ACRNAN_scaffold5981.g24099.t1"/>
    <property type="gene ID" value="ACRNAN_scaffold5981.g24099"/>
</dbReference>
<dbReference type="Proteomes" id="UP000887540">
    <property type="component" value="Unplaced"/>
</dbReference>
<dbReference type="Pfam" id="PF01027">
    <property type="entry name" value="Bax1-I"/>
    <property type="match status" value="1"/>
</dbReference>
<evidence type="ECO:0000256" key="1">
    <source>
        <dbReference type="ARBA" id="ARBA00004141"/>
    </source>
</evidence>
<accession>A0A914E7Q5</accession>
<feature type="transmembrane region" description="Helical" evidence="5">
    <location>
        <begin position="67"/>
        <end position="86"/>
    </location>
</feature>
<feature type="transmembrane region" description="Helical" evidence="5">
    <location>
        <begin position="35"/>
        <end position="55"/>
    </location>
</feature>
<name>A0A914E7Q5_9BILA</name>
<keyword evidence="4 5" id="KW-0472">Membrane</keyword>
<evidence type="ECO:0000313" key="6">
    <source>
        <dbReference type="Proteomes" id="UP000887540"/>
    </source>
</evidence>